<dbReference type="InterPro" id="IPR002139">
    <property type="entry name" value="Ribo/fructo_kinase"/>
</dbReference>
<evidence type="ECO:0000256" key="11">
    <source>
        <dbReference type="ARBA" id="ARBA00023015"/>
    </source>
</evidence>
<comment type="similarity">
    <text evidence="14">Belongs to the carbohydrate kinase PfkB family. Ribokinase subfamily.</text>
</comment>
<dbReference type="RefSeq" id="WP_102967052.1">
    <property type="nucleotide sequence ID" value="NZ_POSK01000015.1"/>
</dbReference>
<feature type="binding site" evidence="14">
    <location>
        <position position="239"/>
    </location>
    <ligand>
        <name>substrate</name>
    </ligand>
</feature>
<protein>
    <recommendedName>
        <fullName evidence="3 14">Ribokinase</fullName>
        <shortName evidence="14">RK</shortName>
        <ecNumber evidence="2 14">2.7.1.15</ecNumber>
    </recommendedName>
</protein>
<keyword evidence="9 14" id="KW-0460">Magnesium</keyword>
<feature type="binding site" evidence="14">
    <location>
        <position position="351"/>
    </location>
    <ligand>
        <name>substrate</name>
    </ligand>
</feature>
<dbReference type="PRINTS" id="PR00990">
    <property type="entry name" value="RIBOKINASE"/>
</dbReference>
<comment type="cofactor">
    <cofactor evidence="14">
        <name>Mg(2+)</name>
        <dbReference type="ChEBI" id="CHEBI:18420"/>
    </cofactor>
    <text evidence="14">Requires a divalent cation, most likely magnesium in vivo, as an electrophilic catalyst to aid phosphoryl group transfer. It is the chelate of the metal and the nucleotide that is the actual substrate.</text>
</comment>
<dbReference type="PANTHER" id="PTHR10584:SF166">
    <property type="entry name" value="RIBOKINASE"/>
    <property type="match status" value="1"/>
</dbReference>
<evidence type="ECO:0000256" key="5">
    <source>
        <dbReference type="ARBA" id="ARBA00022723"/>
    </source>
</evidence>
<evidence type="ECO:0000256" key="12">
    <source>
        <dbReference type="ARBA" id="ARBA00023163"/>
    </source>
</evidence>
<evidence type="ECO:0000256" key="4">
    <source>
        <dbReference type="ARBA" id="ARBA00022679"/>
    </source>
</evidence>
<dbReference type="PROSITE" id="PS00584">
    <property type="entry name" value="PFKB_KINASES_2"/>
    <property type="match status" value="1"/>
</dbReference>
<evidence type="ECO:0000259" key="15">
    <source>
        <dbReference type="PROSITE" id="PS51000"/>
    </source>
</evidence>
<comment type="similarity">
    <text evidence="1">Belongs to the carbohydrate kinase pfkB family.</text>
</comment>
<dbReference type="SMART" id="SM00420">
    <property type="entry name" value="HTH_DEOR"/>
    <property type="match status" value="1"/>
</dbReference>
<comment type="function">
    <text evidence="14">Catalyzes the phosphorylation of ribose at O-5 in a reaction requiring ATP and magnesium. The resulting D-ribose-5-phosphate can then be used either for sythesis of nucleotides, histidine, and tryptophan, or as a component of the pentose phosphate pathway.</text>
</comment>
<dbReference type="Gene3D" id="1.10.10.10">
    <property type="entry name" value="Winged helix-like DNA-binding domain superfamily/Winged helix DNA-binding domain"/>
    <property type="match status" value="1"/>
</dbReference>
<keyword evidence="4 14" id="KW-0808">Transferase</keyword>
<dbReference type="GO" id="GO:0004747">
    <property type="term" value="F:ribokinase activity"/>
    <property type="evidence" value="ECO:0007669"/>
    <property type="project" value="UniProtKB-UniRule"/>
</dbReference>
<feature type="binding site" evidence="14">
    <location>
        <position position="283"/>
    </location>
    <ligand>
        <name>ATP</name>
        <dbReference type="ChEBI" id="CHEBI:30616"/>
    </ligand>
</feature>
<dbReference type="AlphaFoldDB" id="A0A2J8HWE8"/>
<feature type="binding site" evidence="14">
    <location>
        <position position="386"/>
    </location>
    <ligand>
        <name>K(+)</name>
        <dbReference type="ChEBI" id="CHEBI:29103"/>
    </ligand>
</feature>
<dbReference type="CDD" id="cd01174">
    <property type="entry name" value="ribokinase"/>
    <property type="match status" value="1"/>
</dbReference>
<comment type="subunit">
    <text evidence="14">Homodimer.</text>
</comment>
<dbReference type="GO" id="GO:0003700">
    <property type="term" value="F:DNA-binding transcription factor activity"/>
    <property type="evidence" value="ECO:0007669"/>
    <property type="project" value="InterPro"/>
</dbReference>
<dbReference type="NCBIfam" id="TIGR02152">
    <property type="entry name" value="D_ribokin_bact"/>
    <property type="match status" value="1"/>
</dbReference>
<feature type="active site" description="Proton acceptor" evidence="14">
    <location>
        <position position="351"/>
    </location>
</feature>
<evidence type="ECO:0000256" key="3">
    <source>
        <dbReference type="ARBA" id="ARBA00016943"/>
    </source>
</evidence>
<dbReference type="HAMAP" id="MF_01987">
    <property type="entry name" value="Ribokinase"/>
    <property type="match status" value="1"/>
</dbReference>
<dbReference type="EMBL" id="POSK01000015">
    <property type="protein sequence ID" value="PNI02598.1"/>
    <property type="molecule type" value="Genomic_DNA"/>
</dbReference>
<evidence type="ECO:0000313" key="16">
    <source>
        <dbReference type="EMBL" id="PNI02598.1"/>
    </source>
</evidence>
<feature type="binding site" evidence="14">
    <location>
        <position position="347"/>
    </location>
    <ligand>
        <name>K(+)</name>
        <dbReference type="ChEBI" id="CHEBI:29103"/>
    </ligand>
</feature>
<comment type="pathway">
    <text evidence="14">Carbohydrate metabolism; D-ribose degradation; D-ribose 5-phosphate from beta-D-ribopyranose: step 2/2.</text>
</comment>
<comment type="caution">
    <text evidence="14">Lacks conserved residue(s) required for the propagation of feature annotation.</text>
</comment>
<comment type="caution">
    <text evidence="16">The sequence shown here is derived from an EMBL/GenBank/DDBJ whole genome shotgun (WGS) entry which is preliminary data.</text>
</comment>
<dbReference type="Gene3D" id="3.40.1190.20">
    <property type="match status" value="1"/>
</dbReference>
<dbReference type="UniPathway" id="UPA00916">
    <property type="reaction ID" value="UER00889"/>
</dbReference>
<name>A0A2J8HWE8_VIBDI</name>
<dbReference type="PROSITE" id="PS51000">
    <property type="entry name" value="HTH_DEOR_2"/>
    <property type="match status" value="1"/>
</dbReference>
<keyword evidence="8 14" id="KW-0067">ATP-binding</keyword>
<keyword evidence="14" id="KW-0963">Cytoplasm</keyword>
<sequence>MYKETRQEKIIQLLRIEGQASVNFLASHFGVTKETIRTDLSQLQNDGLVVRHHGGVSLKKHLMQNELLQDDSNLDISHLMQTHHLTHSTHNQRGASRLMVGKVCVFGSFNVDIVAKVSRFPKNGETLVAKETTFGPGGKGANQALAAHSAGARVHFATKVGKDQFNQFARNHFDSSGIESFSLYEADKTSTGSAVIYVNDDGENFIAICPGANHLVTSEEVAELIPYISESKVLLVQLENNFDAIDGVIKLAKGLDVQVILNPAPYSPEVDNFIASADIITPNETEASQISGIEITDIETAKQAAAVIHQKGAKSVIITMGRQGSVLFDSEQFTHIPAYNAVAVDTTGAGDAFNGALAASLAKGETLSHAALYATAFASLAVEREGAANMPNHALVAARMLQQQVSIKAI</sequence>
<dbReference type="FunFam" id="3.40.1190.20:FF:000019">
    <property type="entry name" value="Ribokinase"/>
    <property type="match status" value="1"/>
</dbReference>
<accession>A0A2J8HWE8</accession>
<feature type="binding site" evidence="14">
    <location>
        <position position="384"/>
    </location>
    <ligand>
        <name>K(+)</name>
        <dbReference type="ChEBI" id="CHEBI:29103"/>
    </ligand>
</feature>
<dbReference type="InterPro" id="IPR001034">
    <property type="entry name" value="DeoR_HTH"/>
</dbReference>
<dbReference type="SUPFAM" id="SSF53613">
    <property type="entry name" value="Ribokinase-like"/>
    <property type="match status" value="1"/>
</dbReference>
<dbReference type="GO" id="GO:0019303">
    <property type="term" value="P:D-ribose catabolic process"/>
    <property type="evidence" value="ECO:0007669"/>
    <property type="project" value="UniProtKB-UniRule"/>
</dbReference>
<dbReference type="Pfam" id="PF00294">
    <property type="entry name" value="PfkB"/>
    <property type="match status" value="1"/>
</dbReference>
<reference evidence="16 17" key="1">
    <citation type="submission" date="2018-01" db="EMBL/GenBank/DDBJ databases">
        <title>Draft genome sequences of six Vibrio diazotrophicus strains isolated from deep-sea sediments of the Baltic Sea.</title>
        <authorList>
            <person name="Castillo D."/>
            <person name="Vandieken V."/>
            <person name="Chiang O."/>
            <person name="Middelboe M."/>
        </authorList>
    </citation>
    <scope>NUCLEOTIDE SEQUENCE [LARGE SCALE GENOMIC DNA]</scope>
    <source>
        <strain evidence="16 17">60.27F</strain>
    </source>
</reference>
<evidence type="ECO:0000256" key="10">
    <source>
        <dbReference type="ARBA" id="ARBA00022958"/>
    </source>
</evidence>
<dbReference type="GO" id="GO:0046872">
    <property type="term" value="F:metal ion binding"/>
    <property type="evidence" value="ECO:0007669"/>
    <property type="project" value="UniProtKB-KW"/>
</dbReference>
<feature type="binding site" evidence="14">
    <location>
        <begin position="110"/>
        <end position="112"/>
    </location>
    <ligand>
        <name>substrate</name>
    </ligand>
</feature>
<evidence type="ECO:0000256" key="6">
    <source>
        <dbReference type="ARBA" id="ARBA00022741"/>
    </source>
</evidence>
<evidence type="ECO:0000256" key="14">
    <source>
        <dbReference type="HAMAP-Rule" id="MF_01987"/>
    </source>
</evidence>
<feature type="binding site" evidence="14">
    <location>
        <begin position="138"/>
        <end position="142"/>
    </location>
    <ligand>
        <name>substrate</name>
    </ligand>
</feature>
<dbReference type="SUPFAM" id="SSF46785">
    <property type="entry name" value="Winged helix' DNA-binding domain"/>
    <property type="match status" value="1"/>
</dbReference>
<keyword evidence="7 14" id="KW-0418">Kinase</keyword>
<dbReference type="InterPro" id="IPR002173">
    <property type="entry name" value="Carboh/pur_kinase_PfkB_CS"/>
</dbReference>
<feature type="binding site" evidence="14">
    <location>
        <begin position="350"/>
        <end position="351"/>
    </location>
    <ligand>
        <name>ATP</name>
        <dbReference type="ChEBI" id="CHEBI:30616"/>
    </ligand>
</feature>
<feature type="binding site" evidence="14">
    <location>
        <begin position="319"/>
        <end position="324"/>
    </location>
    <ligand>
        <name>ATP</name>
        <dbReference type="ChEBI" id="CHEBI:30616"/>
    </ligand>
</feature>
<dbReference type="InterPro" id="IPR036390">
    <property type="entry name" value="WH_DNA-bd_sf"/>
</dbReference>
<dbReference type="EC" id="2.7.1.15" evidence="2 14"/>
<dbReference type="GO" id="GO:0005829">
    <property type="term" value="C:cytosol"/>
    <property type="evidence" value="ECO:0007669"/>
    <property type="project" value="TreeGrafter"/>
</dbReference>
<comment type="subcellular location">
    <subcellularLocation>
        <location evidence="14">Cytoplasm</location>
    </subcellularLocation>
</comment>
<comment type="catalytic activity">
    <reaction evidence="14">
        <text>D-ribose + ATP = D-ribose 5-phosphate + ADP + H(+)</text>
        <dbReference type="Rhea" id="RHEA:13697"/>
        <dbReference type="ChEBI" id="CHEBI:15378"/>
        <dbReference type="ChEBI" id="CHEBI:30616"/>
        <dbReference type="ChEBI" id="CHEBI:47013"/>
        <dbReference type="ChEBI" id="CHEBI:78346"/>
        <dbReference type="ChEBI" id="CHEBI:456216"/>
        <dbReference type="EC" id="2.7.1.15"/>
    </reaction>
</comment>
<evidence type="ECO:0000256" key="8">
    <source>
        <dbReference type="ARBA" id="ARBA00022840"/>
    </source>
</evidence>
<dbReference type="GO" id="GO:0005524">
    <property type="term" value="F:ATP binding"/>
    <property type="evidence" value="ECO:0007669"/>
    <property type="project" value="UniProtKB-UniRule"/>
</dbReference>
<evidence type="ECO:0000313" key="17">
    <source>
        <dbReference type="Proteomes" id="UP000236449"/>
    </source>
</evidence>
<keyword evidence="13 14" id="KW-0119">Carbohydrate metabolism</keyword>
<dbReference type="InterPro" id="IPR036388">
    <property type="entry name" value="WH-like_DNA-bd_sf"/>
</dbReference>
<evidence type="ECO:0000256" key="1">
    <source>
        <dbReference type="ARBA" id="ARBA00005380"/>
    </source>
</evidence>
<dbReference type="PANTHER" id="PTHR10584">
    <property type="entry name" value="SUGAR KINASE"/>
    <property type="match status" value="1"/>
</dbReference>
<organism evidence="16 17">
    <name type="scientific">Vibrio diazotrophicus</name>
    <dbReference type="NCBI Taxonomy" id="685"/>
    <lineage>
        <taxon>Bacteria</taxon>
        <taxon>Pseudomonadati</taxon>
        <taxon>Pseudomonadota</taxon>
        <taxon>Gammaproteobacteria</taxon>
        <taxon>Vibrionales</taxon>
        <taxon>Vibrionaceae</taxon>
        <taxon>Vibrio</taxon>
    </lineage>
</organism>
<dbReference type="InterPro" id="IPR011877">
    <property type="entry name" value="Ribokinase"/>
</dbReference>
<keyword evidence="11" id="KW-0805">Transcription regulation</keyword>
<dbReference type="PRINTS" id="PR00037">
    <property type="entry name" value="HTHLACR"/>
</dbReference>
<feature type="domain" description="HTH deoR-type" evidence="15">
    <location>
        <begin position="3"/>
        <end position="58"/>
    </location>
</feature>
<evidence type="ECO:0000256" key="9">
    <source>
        <dbReference type="ARBA" id="ARBA00022842"/>
    </source>
</evidence>
<evidence type="ECO:0000256" key="13">
    <source>
        <dbReference type="ARBA" id="ARBA00023277"/>
    </source>
</evidence>
<dbReference type="Pfam" id="PF08220">
    <property type="entry name" value="HTH_DeoR"/>
    <property type="match status" value="1"/>
</dbReference>
<proteinExistence type="inferred from homology"/>
<keyword evidence="5 14" id="KW-0479">Metal-binding</keyword>
<dbReference type="InterPro" id="IPR011611">
    <property type="entry name" value="PfkB_dom"/>
</dbReference>
<dbReference type="OrthoDB" id="9776822at2"/>
<feature type="binding site" evidence="14">
    <location>
        <position position="345"/>
    </location>
    <ligand>
        <name>K(+)</name>
        <dbReference type="ChEBI" id="CHEBI:29103"/>
    </ligand>
</feature>
<evidence type="ECO:0000256" key="2">
    <source>
        <dbReference type="ARBA" id="ARBA00012035"/>
    </source>
</evidence>
<keyword evidence="10 14" id="KW-0630">Potassium</keyword>
<dbReference type="InterPro" id="IPR029056">
    <property type="entry name" value="Ribokinase-like"/>
</dbReference>
<feature type="binding site" evidence="14">
    <location>
        <position position="381"/>
    </location>
    <ligand>
        <name>K(+)</name>
        <dbReference type="ChEBI" id="CHEBI:29103"/>
    </ligand>
</feature>
<gene>
    <name evidence="14 16" type="primary">rbsK</name>
    <name evidence="16" type="ORF">C1N32_18560</name>
</gene>
<evidence type="ECO:0000256" key="7">
    <source>
        <dbReference type="ARBA" id="ARBA00022777"/>
    </source>
</evidence>
<keyword evidence="6 14" id="KW-0547">Nucleotide-binding</keyword>
<comment type="activity regulation">
    <text evidence="14">Activated by a monovalent cation that binds near, but not in, the active site. The most likely occupant of the site in vivo is potassium. Ion binding induces a conformational change that may alter substrate affinity.</text>
</comment>
<keyword evidence="12" id="KW-0804">Transcription</keyword>
<dbReference type="Proteomes" id="UP000236449">
    <property type="component" value="Unassembled WGS sequence"/>
</dbReference>